<dbReference type="GO" id="GO:0046872">
    <property type="term" value="F:metal ion binding"/>
    <property type="evidence" value="ECO:0007669"/>
    <property type="project" value="UniProtKB-KW"/>
</dbReference>
<comment type="caution">
    <text evidence="11">The sequence shown here is derived from an EMBL/GenBank/DDBJ whole genome shotgun (WGS) entry which is preliminary data.</text>
</comment>
<keyword evidence="12" id="KW-1185">Reference proteome</keyword>
<name>A0A0F3H2F9_9BACT</name>
<evidence type="ECO:0000256" key="7">
    <source>
        <dbReference type="ARBA" id="ARBA00022840"/>
    </source>
</evidence>
<evidence type="ECO:0000259" key="10">
    <source>
        <dbReference type="Pfam" id="PF01909"/>
    </source>
</evidence>
<comment type="similarity">
    <text evidence="9">Belongs to the MntA antitoxin family.</text>
</comment>
<dbReference type="Gene3D" id="3.30.460.10">
    <property type="entry name" value="Beta Polymerase, domain 2"/>
    <property type="match status" value="1"/>
</dbReference>
<dbReference type="GO" id="GO:0016779">
    <property type="term" value="F:nucleotidyltransferase activity"/>
    <property type="evidence" value="ECO:0007669"/>
    <property type="project" value="UniProtKB-KW"/>
</dbReference>
<evidence type="ECO:0000256" key="1">
    <source>
        <dbReference type="ARBA" id="ARBA00001946"/>
    </source>
</evidence>
<comment type="cofactor">
    <cofactor evidence="1">
        <name>Mg(2+)</name>
        <dbReference type="ChEBI" id="CHEBI:18420"/>
    </cofactor>
</comment>
<dbReference type="InterPro" id="IPR002934">
    <property type="entry name" value="Polymerase_NTP_transf_dom"/>
</dbReference>
<keyword evidence="4" id="KW-0548">Nucleotidyltransferase</keyword>
<sequence length="96" mass="10778">MTKESVIQVLSSVAEESLMRYNARILGIFGSVARGDDTDNSDIDVLVDFTEKADLFDFVGLAIFLEEKFNRNVDVVPSDNIRSEIRDAVMKDAIYI</sequence>
<evidence type="ECO:0000256" key="3">
    <source>
        <dbReference type="ARBA" id="ARBA00022679"/>
    </source>
</evidence>
<reference evidence="11 12" key="1">
    <citation type="submission" date="2015-02" db="EMBL/GenBank/DDBJ databases">
        <title>Single-cell genomics of uncultivated deep-branching MTB reveals a conserved set of magnetosome genes.</title>
        <authorList>
            <person name="Kolinko S."/>
            <person name="Richter M."/>
            <person name="Glockner F.O."/>
            <person name="Brachmann A."/>
            <person name="Schuler D."/>
        </authorList>
    </citation>
    <scope>NUCLEOTIDE SEQUENCE [LARGE SCALE GENOMIC DNA]</scope>
    <source>
        <strain evidence="11">TM-1</strain>
    </source>
</reference>
<dbReference type="PANTHER" id="PTHR33571:SF12">
    <property type="entry name" value="BSL3053 PROTEIN"/>
    <property type="match status" value="1"/>
</dbReference>
<dbReference type="Proteomes" id="UP000033423">
    <property type="component" value="Unassembled WGS sequence"/>
</dbReference>
<dbReference type="PANTHER" id="PTHR33571">
    <property type="entry name" value="SSL8005 PROTEIN"/>
    <property type="match status" value="1"/>
</dbReference>
<dbReference type="Pfam" id="PF01909">
    <property type="entry name" value="NTP_transf_2"/>
    <property type="match status" value="1"/>
</dbReference>
<dbReference type="EMBL" id="LACI01000314">
    <property type="protein sequence ID" value="KJU87133.1"/>
    <property type="molecule type" value="Genomic_DNA"/>
</dbReference>
<dbReference type="AlphaFoldDB" id="A0A0F3H2F9"/>
<proteinExistence type="inferred from homology"/>
<feature type="domain" description="Polymerase nucleotidyl transferase" evidence="10">
    <location>
        <begin position="27"/>
        <end position="96"/>
    </location>
</feature>
<evidence type="ECO:0000256" key="9">
    <source>
        <dbReference type="ARBA" id="ARBA00038276"/>
    </source>
</evidence>
<evidence type="ECO:0000256" key="4">
    <source>
        <dbReference type="ARBA" id="ARBA00022695"/>
    </source>
</evidence>
<evidence type="ECO:0000313" key="12">
    <source>
        <dbReference type="Proteomes" id="UP000033423"/>
    </source>
</evidence>
<gene>
    <name evidence="11" type="ORF">MBAV_000675</name>
</gene>
<dbReference type="CDD" id="cd05403">
    <property type="entry name" value="NT_KNTase_like"/>
    <property type="match status" value="1"/>
</dbReference>
<organism evidence="11 12">
    <name type="scientific">Candidatus Magnetobacterium bavaricum</name>
    <dbReference type="NCBI Taxonomy" id="29290"/>
    <lineage>
        <taxon>Bacteria</taxon>
        <taxon>Pseudomonadati</taxon>
        <taxon>Nitrospirota</taxon>
        <taxon>Thermodesulfovibrionia</taxon>
        <taxon>Thermodesulfovibrionales</taxon>
        <taxon>Candidatus Magnetobacteriaceae</taxon>
        <taxon>Candidatus Magnetobacterium</taxon>
    </lineage>
</organism>
<keyword evidence="3 11" id="KW-0808">Transferase</keyword>
<evidence type="ECO:0000256" key="2">
    <source>
        <dbReference type="ARBA" id="ARBA00022649"/>
    </source>
</evidence>
<keyword evidence="6" id="KW-0547">Nucleotide-binding</keyword>
<dbReference type="GO" id="GO:0005524">
    <property type="term" value="F:ATP binding"/>
    <property type="evidence" value="ECO:0007669"/>
    <property type="project" value="UniProtKB-KW"/>
</dbReference>
<dbReference type="InterPro" id="IPR052038">
    <property type="entry name" value="Type-VII_TA_antitoxin"/>
</dbReference>
<keyword evidence="2" id="KW-1277">Toxin-antitoxin system</keyword>
<evidence type="ECO:0000256" key="5">
    <source>
        <dbReference type="ARBA" id="ARBA00022723"/>
    </source>
</evidence>
<evidence type="ECO:0000313" key="11">
    <source>
        <dbReference type="EMBL" id="KJU87133.1"/>
    </source>
</evidence>
<evidence type="ECO:0000256" key="6">
    <source>
        <dbReference type="ARBA" id="ARBA00022741"/>
    </source>
</evidence>
<keyword evidence="5" id="KW-0479">Metal-binding</keyword>
<dbReference type="SUPFAM" id="SSF81301">
    <property type="entry name" value="Nucleotidyltransferase"/>
    <property type="match status" value="1"/>
</dbReference>
<protein>
    <submittedName>
        <fullName evidence="11">Nucleotidyltransferase</fullName>
    </submittedName>
</protein>
<accession>A0A0F3H2F9</accession>
<dbReference type="InterPro" id="IPR043519">
    <property type="entry name" value="NT_sf"/>
</dbReference>
<keyword evidence="7" id="KW-0067">ATP-binding</keyword>
<keyword evidence="8" id="KW-0460">Magnesium</keyword>
<evidence type="ECO:0000256" key="8">
    <source>
        <dbReference type="ARBA" id="ARBA00022842"/>
    </source>
</evidence>